<dbReference type="PANTHER" id="PTHR11487">
    <property type="entry name" value="THIOESTERASE"/>
    <property type="match status" value="1"/>
</dbReference>
<evidence type="ECO:0000256" key="3">
    <source>
        <dbReference type="ARBA" id="ARBA00022553"/>
    </source>
</evidence>
<evidence type="ECO:0000256" key="2">
    <source>
        <dbReference type="ARBA" id="ARBA00022450"/>
    </source>
</evidence>
<evidence type="ECO:0000256" key="4">
    <source>
        <dbReference type="SAM" id="MobiDB-lite"/>
    </source>
</evidence>
<dbReference type="EMBL" id="CAJNDS010000079">
    <property type="protein sequence ID" value="CAE6946663.1"/>
    <property type="molecule type" value="Genomic_DNA"/>
</dbReference>
<dbReference type="InterPro" id="IPR009081">
    <property type="entry name" value="PP-bd_ACP"/>
</dbReference>
<evidence type="ECO:0000259" key="5">
    <source>
        <dbReference type="PROSITE" id="PS50075"/>
    </source>
</evidence>
<keyword evidence="3" id="KW-0597">Phosphoprotein</keyword>
<dbReference type="Gene3D" id="1.10.1200.10">
    <property type="entry name" value="ACP-like"/>
    <property type="match status" value="1"/>
</dbReference>
<dbReference type="InterPro" id="IPR012223">
    <property type="entry name" value="TEII"/>
</dbReference>
<keyword evidence="2" id="KW-0596">Phosphopantetheine</keyword>
<feature type="region of interest" description="Disordered" evidence="4">
    <location>
        <begin position="848"/>
        <end position="873"/>
    </location>
</feature>
<gene>
    <name evidence="6" type="primary">grsT</name>
    <name evidence="6" type="ORF">SNAT2548_LOCUS1419</name>
</gene>
<protein>
    <submittedName>
        <fullName evidence="6">GrsT protein</fullName>
    </submittedName>
</protein>
<dbReference type="Proteomes" id="UP000604046">
    <property type="component" value="Unassembled WGS sequence"/>
</dbReference>
<proteinExistence type="inferred from homology"/>
<dbReference type="GO" id="GO:0008610">
    <property type="term" value="P:lipid biosynthetic process"/>
    <property type="evidence" value="ECO:0007669"/>
    <property type="project" value="TreeGrafter"/>
</dbReference>
<dbReference type="OrthoDB" id="448555at2759"/>
<organism evidence="6 7">
    <name type="scientific">Symbiodinium natans</name>
    <dbReference type="NCBI Taxonomy" id="878477"/>
    <lineage>
        <taxon>Eukaryota</taxon>
        <taxon>Sar</taxon>
        <taxon>Alveolata</taxon>
        <taxon>Dinophyceae</taxon>
        <taxon>Suessiales</taxon>
        <taxon>Symbiodiniaceae</taxon>
        <taxon>Symbiodinium</taxon>
    </lineage>
</organism>
<dbReference type="PROSITE" id="PS50075">
    <property type="entry name" value="CARRIER"/>
    <property type="match status" value="1"/>
</dbReference>
<keyword evidence="7" id="KW-1185">Reference proteome</keyword>
<dbReference type="Pfam" id="PF00975">
    <property type="entry name" value="Thioesterase"/>
    <property type="match status" value="1"/>
</dbReference>
<dbReference type="PANTHER" id="PTHR11487:SF0">
    <property type="entry name" value="S-ACYL FATTY ACID SYNTHASE THIOESTERASE, MEDIUM CHAIN"/>
    <property type="match status" value="1"/>
</dbReference>
<dbReference type="Gene3D" id="3.40.50.1820">
    <property type="entry name" value="alpha/beta hydrolase"/>
    <property type="match status" value="1"/>
</dbReference>
<dbReference type="SMART" id="SM00823">
    <property type="entry name" value="PKS_PP"/>
    <property type="match status" value="1"/>
</dbReference>
<name>A0A812HDB7_9DINO</name>
<dbReference type="Pfam" id="PF13924">
    <property type="entry name" value="Lipocalin_5"/>
    <property type="match status" value="1"/>
</dbReference>
<dbReference type="InterPro" id="IPR036736">
    <property type="entry name" value="ACP-like_sf"/>
</dbReference>
<evidence type="ECO:0000313" key="7">
    <source>
        <dbReference type="Proteomes" id="UP000604046"/>
    </source>
</evidence>
<comment type="similarity">
    <text evidence="1">Belongs to the thioesterase family.</text>
</comment>
<dbReference type="InterPro" id="IPR024311">
    <property type="entry name" value="Lipocalin-like"/>
</dbReference>
<dbReference type="SUPFAM" id="SSF53474">
    <property type="entry name" value="alpha/beta-Hydrolases"/>
    <property type="match status" value="1"/>
</dbReference>
<dbReference type="GO" id="GO:0031177">
    <property type="term" value="F:phosphopantetheine binding"/>
    <property type="evidence" value="ECO:0007669"/>
    <property type="project" value="InterPro"/>
</dbReference>
<comment type="caution">
    <text evidence="6">The sequence shown here is derived from an EMBL/GenBank/DDBJ whole genome shotgun (WGS) entry which is preliminary data.</text>
</comment>
<dbReference type="SUPFAM" id="SSF47336">
    <property type="entry name" value="ACP-like"/>
    <property type="match status" value="1"/>
</dbReference>
<accession>A0A812HDB7</accession>
<feature type="domain" description="Carrier" evidence="5">
    <location>
        <begin position="769"/>
        <end position="845"/>
    </location>
</feature>
<evidence type="ECO:0000256" key="1">
    <source>
        <dbReference type="ARBA" id="ARBA00007169"/>
    </source>
</evidence>
<dbReference type="InterPro" id="IPR001031">
    <property type="entry name" value="Thioesterase"/>
</dbReference>
<dbReference type="InterPro" id="IPR029058">
    <property type="entry name" value="AB_hydrolase_fold"/>
</dbReference>
<dbReference type="InterPro" id="IPR020806">
    <property type="entry name" value="PKS_PP-bd"/>
</dbReference>
<evidence type="ECO:0000313" key="6">
    <source>
        <dbReference type="EMBL" id="CAE6946663.1"/>
    </source>
</evidence>
<reference evidence="6" key="1">
    <citation type="submission" date="2021-02" db="EMBL/GenBank/DDBJ databases">
        <authorList>
            <person name="Dougan E. K."/>
            <person name="Rhodes N."/>
            <person name="Thang M."/>
            <person name="Chan C."/>
        </authorList>
    </citation>
    <scope>NUCLEOTIDE SEQUENCE</scope>
</reference>
<dbReference type="Pfam" id="PF00550">
    <property type="entry name" value="PP-binding"/>
    <property type="match status" value="1"/>
</dbReference>
<sequence length="1376" mass="152414">MLAGCGQRALTTEVACKSDPLHQPLPTEMACKGDLLHQPVAGDATQLVTWFHILSVRLGIKHAAPAQSGWTRRIPRLETVESLLSEEHLVLAASAPACVPLYPHLPLLFLDSHLTSMARAERNTIVLVRRPWPTRSYALASRLLLKRQRRLQDAGESQVRIGLEHAGSMQTAGSVRLLTDDTGVCVHSKHPLPTRRCPVARTDACPALWLPRIFAATDLGFAYGHVKYKMYKWAELDGLDVHRIRTPAACRQRPCRGSITSAAVAQSFCFPVRRCRARVSAERPEQQLHLRQTLSDTDVGLLEPLKVFAAARRQSSRSGFEFTPSARRRQQHRSCRRGLGTRAPSILLSSPGGNRRAVRMDPHCVTTKHAVSTLRVPAARIDACRDRCLYSDSRILASTNLGFTCGNVKYKIYGWGELRGLDVHHVGRPAACPQRPLRRSMTSTVVVAATSLQWQTARAQPGVWNWLQKLATARRYSLSARHCSMEVRVNAPGQHMHLEKTSSSDTDVGIFTVRKAVMVAWQRDSTGACTNAERFDAGVNACQAFCLYSSRSSDTGLKVPECQLEAELNARRAVTPAACQQRTSRRSVTFVVTNRTRSLLRNCLQSDRKLDPVVPLCARCSLHIAVAVCSRHLTLPDALRHCAADQNSVILDCGVAVSSSFGMFGGGTATGKAEGCCVVMCFGRSRLAVICRPLRHCSGAIAINPLRTLRARSPFRMWDKPMSAAVEPSSSVPRKHAVNEAAPFHRARFPWQLTQGATISERPRSLSRGHGRDAVHALFRDCLQDVMLRSRVEMEASWAECGLDSLSSIAFARRLSDTFDLSFDATTFFDFSSPALLAKNIWERLHDKEPSVSPNRDPAAGTGAGRTWRSTDTRGCQLSPVNSQPKPGKVLYICPPFGFGRSYFASWTRWLGDTCEVHVLGGAARCWNTQLQSSASYVQGTCDSRPFVIFGHSFGSIVAFELCSHLQELLEMPTCLIVSGSPPPGMFEWKKDMAPFNCFDMEVKDAGFVRDILCDYHVLDANMDVLTDDLLLADLNLVKSYMPRPDRKLACPIVGIHANDDVLVPSSRTVAAWSAYTTSTFTMHQIDGTHFFFFRPPAAFVALVQSCLDAYDSATWPGPGAYELHTFWWGTRDLHTYPFGVSPKGYIIYTDGHVFVHLCDPLVDSAKPLAAAHSQAFYHGTYDVENGAVFHHIEMSNNPNDHADVLGRYFHWQEEGRKLTLSTQPDSMRAAGGTLVWQRLPDCGGNHQSALEGAWRLVSATEIELTKGMLVIRRGKLMLQLQKPERPSLPDVDPEHVPPSLWLQNMGTCMSCVCEIQVLSSYLSGHVILAYPKPGSLNPLLQAWEFRWAHALQAEDQDVRLSVTAEGVQLVFHRLG</sequence>